<protein>
    <submittedName>
        <fullName evidence="4">AAA domain-containing protein</fullName>
    </submittedName>
</protein>
<evidence type="ECO:0000313" key="4">
    <source>
        <dbReference type="EMBL" id="MCU6744705.1"/>
    </source>
</evidence>
<gene>
    <name evidence="4" type="ORF">OCV77_09380</name>
</gene>
<dbReference type="InterPro" id="IPR027417">
    <property type="entry name" value="P-loop_NTPase"/>
</dbReference>
<dbReference type="EMBL" id="JAOQKJ010000007">
    <property type="protein sequence ID" value="MCU6744705.1"/>
    <property type="molecule type" value="Genomic_DNA"/>
</dbReference>
<feature type="domain" description="DNA2/NAM7 helicase-like C-terminal" evidence="3">
    <location>
        <begin position="669"/>
        <end position="827"/>
    </location>
</feature>
<accession>A0ABT2T369</accession>
<evidence type="ECO:0000259" key="1">
    <source>
        <dbReference type="Pfam" id="PF10881"/>
    </source>
</evidence>
<evidence type="ECO:0000313" key="5">
    <source>
        <dbReference type="Proteomes" id="UP001652432"/>
    </source>
</evidence>
<evidence type="ECO:0000259" key="3">
    <source>
        <dbReference type="Pfam" id="PF13087"/>
    </source>
</evidence>
<dbReference type="PANTHER" id="PTHR10887:SF495">
    <property type="entry name" value="HELICASE SENATAXIN ISOFORM X1-RELATED"/>
    <property type="match status" value="1"/>
</dbReference>
<dbReference type="InterPro" id="IPR045055">
    <property type="entry name" value="DNA2/NAM7-like"/>
</dbReference>
<dbReference type="Gene3D" id="3.40.960.10">
    <property type="entry name" value="VSR Endonuclease"/>
    <property type="match status" value="1"/>
</dbReference>
<sequence length="1003" mass="115756">MKTISRDIFRAIHENKWLSIEYKNKQEEITKYWIGIIDVNPLTKTLLVEGLHLEKCTILELHIYLDSILSSTVIEGSYYEVPEMLKEDICRNPHRYESIFHNVSNLKLLNYYIDCNRLDAVPYKTEYSLLRYFDGDCIRRGDYHLTGEQFREIITGFQYGSASTSGSRRIKQLALNVLSVPVKQGLYVLAYRGMSLDVKNRCLKPADEVTICTEFTIDGSQQSIRKFLDADDYELLNDFEKNAELIKDRITECNNQIRGVDDMPYLIAIGRNILLDLHEEYRAIDEMFQKDEVTAPIQAFFGNLVQEPASRKVFPIALLNKQINLDQLLAIHNAMKYPLAYIQGPPGTGKTNTIVNTLVTAFFNEQTVLFTSYNNHPIDGVCEKLQNIPYGKKGMIPFPVIRLGSDDRVAAALDYIRKLYESTRSINIFEGTLEKRKSDRVVRTRKLTALLQNYEERLRLLETEEAIRSLMDSNKHLTFQTQLQGVQLTQVKEKISKTEDITDEEALKLVLEDEDAFKNYLYYTSAKCIKRLQEPKNADLLDIVYTESKEKKVKAFNDYLKKEENLKKFQRIFPIIATTSISAHKIGNPGVHFDMVVMDEASQGNIAVSLVPILRGESLMLVGDPQQLNPVILLNQIENLKLRKMYHITDEYDYIKNSIYKVYLACDSVSREILLSHHYRCNEKIIQFNNKKYYNNKLKICSQSKEAMPLTFVDVPDNQTYSKNTAPLEADEIVKYAAMNKDKKIAVITPFANQRELINEKLKENGLSNISCGTVHAFQGDEKDVVLFSLALTDRTGQGTYEWLKNNKELINVAVSRAKERLIVLSSDQELERLHAGSDDDDLYELVQYVKHNGETKVTPKTNASRALGIKPYSTETEQAFLENLNHALDNVLNTNQKCIVQKEVSLAHVFQDNSSYNDLFYTGRFDFVVYERQGRTKVDIPILAIELDGREHQENAVVMERDRKKNEICREHGFELIRIENTYARRYQFMKEILMKYFASVK</sequence>
<comment type="caution">
    <text evidence="4">The sequence shown here is derived from an EMBL/GenBank/DDBJ whole genome shotgun (WGS) entry which is preliminary data.</text>
</comment>
<dbReference type="InterPro" id="IPR047187">
    <property type="entry name" value="SF1_C_Upf1"/>
</dbReference>
<dbReference type="InterPro" id="IPR041679">
    <property type="entry name" value="DNA2/NAM7-like_C"/>
</dbReference>
<feature type="domain" description="DNA2/NAM7 helicase helicase" evidence="2">
    <location>
        <begin position="322"/>
        <end position="633"/>
    </location>
</feature>
<reference evidence="4 5" key="1">
    <citation type="journal article" date="2021" name="ISME Commun">
        <title>Automated analysis of genomic sequences facilitates high-throughput and comprehensive description of bacteria.</title>
        <authorList>
            <person name="Hitch T.C.A."/>
        </authorList>
    </citation>
    <scope>NUCLEOTIDE SEQUENCE [LARGE SCALE GENOMIC DNA]</scope>
    <source>
        <strain evidence="4 5">Sanger_18</strain>
    </source>
</reference>
<dbReference type="InterPro" id="IPR041677">
    <property type="entry name" value="DNA2/NAM7_AAA_11"/>
</dbReference>
<keyword evidence="5" id="KW-1185">Reference proteome</keyword>
<dbReference type="CDD" id="cd18808">
    <property type="entry name" value="SF1_C_Upf1"/>
    <property type="match status" value="1"/>
</dbReference>
<dbReference type="CDD" id="cd17934">
    <property type="entry name" value="DEXXQc_Upf1-like"/>
    <property type="match status" value="1"/>
</dbReference>
<dbReference type="Pfam" id="PF13086">
    <property type="entry name" value="AAA_11"/>
    <property type="match status" value="1"/>
</dbReference>
<dbReference type="InterPro" id="IPR024402">
    <property type="entry name" value="DUF2726"/>
</dbReference>
<name>A0ABT2T369_9FIRM</name>
<dbReference type="Pfam" id="PF13087">
    <property type="entry name" value="AAA_12"/>
    <property type="match status" value="1"/>
</dbReference>
<dbReference type="RefSeq" id="WP_262574797.1">
    <property type="nucleotide sequence ID" value="NZ_JAOQKJ010000007.1"/>
</dbReference>
<dbReference type="Pfam" id="PF10881">
    <property type="entry name" value="DUF2726"/>
    <property type="match status" value="1"/>
</dbReference>
<evidence type="ECO:0000259" key="2">
    <source>
        <dbReference type="Pfam" id="PF13086"/>
    </source>
</evidence>
<dbReference type="PANTHER" id="PTHR10887">
    <property type="entry name" value="DNA2/NAM7 HELICASE FAMILY"/>
    <property type="match status" value="1"/>
</dbReference>
<dbReference type="Proteomes" id="UP001652432">
    <property type="component" value="Unassembled WGS sequence"/>
</dbReference>
<dbReference type="Gene3D" id="3.40.50.300">
    <property type="entry name" value="P-loop containing nucleotide triphosphate hydrolases"/>
    <property type="match status" value="2"/>
</dbReference>
<dbReference type="SUPFAM" id="SSF52540">
    <property type="entry name" value="P-loop containing nucleoside triphosphate hydrolases"/>
    <property type="match status" value="1"/>
</dbReference>
<proteinExistence type="predicted"/>
<feature type="domain" description="DUF2726" evidence="1">
    <location>
        <begin position="875"/>
        <end position="989"/>
    </location>
</feature>
<organism evidence="4 5">
    <name type="scientific">Suilimivivens aceti</name>
    <dbReference type="NCBI Taxonomy" id="2981774"/>
    <lineage>
        <taxon>Bacteria</taxon>
        <taxon>Bacillati</taxon>
        <taxon>Bacillota</taxon>
        <taxon>Clostridia</taxon>
        <taxon>Lachnospirales</taxon>
        <taxon>Lachnospiraceae</taxon>
        <taxon>Suilimivivens</taxon>
    </lineage>
</organism>